<organism evidence="6 7">
    <name type="scientific">Maribacter algicola</name>
    <dbReference type="NCBI Taxonomy" id="2498892"/>
    <lineage>
        <taxon>Bacteria</taxon>
        <taxon>Pseudomonadati</taxon>
        <taxon>Bacteroidota</taxon>
        <taxon>Flavobacteriia</taxon>
        <taxon>Flavobacteriales</taxon>
        <taxon>Flavobacteriaceae</taxon>
        <taxon>Maribacter</taxon>
    </lineage>
</organism>
<evidence type="ECO:0000259" key="5">
    <source>
        <dbReference type="Pfam" id="PF12146"/>
    </source>
</evidence>
<evidence type="ECO:0000313" key="6">
    <source>
        <dbReference type="EMBL" id="RRQ50251.1"/>
    </source>
</evidence>
<evidence type="ECO:0000256" key="1">
    <source>
        <dbReference type="ARBA" id="ARBA00010884"/>
    </source>
</evidence>
<keyword evidence="2" id="KW-0719">Serine esterase</keyword>
<dbReference type="PROSITE" id="PS01133">
    <property type="entry name" value="UPF0017"/>
    <property type="match status" value="1"/>
</dbReference>
<sequence>MPLISSNYNPPLLFRHSHFSTIYNGLFRKVTGLTQVRERIRLSDGDFLDLDWSYATKPSKKVCIIIHGLEGDAQRAYVQGAAKILSTNSFDVCAINLRGCSGVPNERYRSYHSGATEDLVDVIDHLLEMDRHSQIYLYGFSLGGNLLLKYLGENELIPSAIVAAAAISVPCQLADSLGQLLQFKNVLYAKRFKGNLIEKLKIKKEFFPDKIATHDIKKVKTLKDFDDIYTSKAHGFANAMDYYAKSSCLQFLSFIAVPCLIVNAANDSFLGEACYPVKEAEENKNLHLEIPKYGGHVGFHGPRNTTYTEVRSLEFFKTFEG</sequence>
<evidence type="ECO:0000256" key="2">
    <source>
        <dbReference type="ARBA" id="ARBA00022487"/>
    </source>
</evidence>
<dbReference type="GO" id="GO:0034338">
    <property type="term" value="F:short-chain carboxylesterase activity"/>
    <property type="evidence" value="ECO:0007669"/>
    <property type="project" value="TreeGrafter"/>
</dbReference>
<gene>
    <name evidence="6" type="ORF">DZC72_06720</name>
</gene>
<dbReference type="PANTHER" id="PTHR10794">
    <property type="entry name" value="ABHYDROLASE DOMAIN-CONTAINING PROTEIN"/>
    <property type="match status" value="1"/>
</dbReference>
<dbReference type="PIRSF" id="PIRSF005211">
    <property type="entry name" value="Ab_hydro_YheT"/>
    <property type="match status" value="1"/>
</dbReference>
<dbReference type="SUPFAM" id="SSF53474">
    <property type="entry name" value="alpha/beta-Hydrolases"/>
    <property type="match status" value="1"/>
</dbReference>
<comment type="similarity">
    <text evidence="1">Belongs to the AB hydrolase superfamily. AB hydrolase 4 family.</text>
</comment>
<dbReference type="GO" id="GO:0047372">
    <property type="term" value="F:monoacylglycerol lipase activity"/>
    <property type="evidence" value="ECO:0007669"/>
    <property type="project" value="TreeGrafter"/>
</dbReference>
<dbReference type="AlphaFoldDB" id="A0A426RML2"/>
<dbReference type="InterPro" id="IPR029058">
    <property type="entry name" value="AB_hydrolase_fold"/>
</dbReference>
<evidence type="ECO:0000256" key="4">
    <source>
        <dbReference type="PIRSR" id="PIRSR005211-1"/>
    </source>
</evidence>
<dbReference type="Pfam" id="PF12146">
    <property type="entry name" value="Hydrolase_4"/>
    <property type="match status" value="1"/>
</dbReference>
<protein>
    <submittedName>
        <fullName evidence="6">Alpha/beta fold hydrolase</fullName>
    </submittedName>
</protein>
<dbReference type="PANTHER" id="PTHR10794:SF94">
    <property type="entry name" value="ESTERASE YHET-RELATED"/>
    <property type="match status" value="1"/>
</dbReference>
<dbReference type="InterPro" id="IPR022742">
    <property type="entry name" value="Hydrolase_4"/>
</dbReference>
<proteinExistence type="inferred from homology"/>
<dbReference type="OrthoDB" id="332676at2"/>
<dbReference type="Proteomes" id="UP000286990">
    <property type="component" value="Unassembled WGS sequence"/>
</dbReference>
<keyword evidence="7" id="KW-1185">Reference proteome</keyword>
<accession>A0A426RML2</accession>
<name>A0A426RML2_9FLAO</name>
<dbReference type="InterPro" id="IPR000952">
    <property type="entry name" value="AB_hydrolase_4_CS"/>
</dbReference>
<dbReference type="EMBL" id="QUSX01000001">
    <property type="protein sequence ID" value="RRQ50251.1"/>
    <property type="molecule type" value="Genomic_DNA"/>
</dbReference>
<dbReference type="RefSeq" id="WP_125222068.1">
    <property type="nucleotide sequence ID" value="NZ_QUSX01000001.1"/>
</dbReference>
<feature type="active site" description="Charge relay system" evidence="4">
    <location>
        <position position="296"/>
    </location>
</feature>
<comment type="caution">
    <text evidence="6">The sequence shown here is derived from an EMBL/GenBank/DDBJ whole genome shotgun (WGS) entry which is preliminary data.</text>
</comment>
<reference evidence="7" key="2">
    <citation type="submission" date="2018-12" db="EMBL/GenBank/DDBJ databases">
        <title>Maribacter lutimaris sp. nov., isolated from marine sediment.</title>
        <authorList>
            <person name="Kim K.K."/>
        </authorList>
    </citation>
    <scope>NUCLEOTIDE SEQUENCE [LARGE SCALE GENOMIC DNA]</scope>
    <source>
        <strain evidence="7">PoM-212</strain>
    </source>
</reference>
<reference evidence="7" key="1">
    <citation type="submission" date="2018-08" db="EMBL/GenBank/DDBJ databases">
        <authorList>
            <person name="Khan S.A."/>
            <person name="J S.E."/>
        </authorList>
    </citation>
    <scope>NUCLEOTIDE SEQUENCE [LARGE SCALE GENOMIC DNA]</scope>
    <source>
        <strain evidence="7">PoM-212</strain>
    </source>
</reference>
<feature type="active site" description="Charge relay system" evidence="4">
    <location>
        <position position="267"/>
    </location>
</feature>
<feature type="domain" description="Serine aminopeptidase S33" evidence="5">
    <location>
        <begin position="58"/>
        <end position="268"/>
    </location>
</feature>
<dbReference type="InterPro" id="IPR012020">
    <property type="entry name" value="ABHD4"/>
</dbReference>
<keyword evidence="3 6" id="KW-0378">Hydrolase</keyword>
<evidence type="ECO:0000256" key="3">
    <source>
        <dbReference type="ARBA" id="ARBA00022801"/>
    </source>
</evidence>
<dbReference type="Gene3D" id="3.40.50.1820">
    <property type="entry name" value="alpha/beta hydrolase"/>
    <property type="match status" value="1"/>
</dbReference>
<evidence type="ECO:0000313" key="7">
    <source>
        <dbReference type="Proteomes" id="UP000286990"/>
    </source>
</evidence>
<feature type="active site" description="Charge relay system" evidence="4">
    <location>
        <position position="141"/>
    </location>
</feature>
<dbReference type="InterPro" id="IPR050960">
    <property type="entry name" value="AB_hydrolase_4_sf"/>
</dbReference>